<sequence length="332" mass="35216">MDRALFVSELHALIHETRRKWPDVRDAGEAALEMLKGGARQDGRTLMEPITRGCGTKNPKVVGICVGALQRLVGMNVVDSVSPEMLLGANLELRFLSCVSSSLLSQTAVPAIIQTLDSVLTHGVDIQLKVLQTILSMLTYCTDVHGAVLGDALLLCFKLHDVKHPVVSSTAAATLRQAVMLVFERVAEEDKALSNTLPTDTHSTTATTPVTPEDAGPSPPIPSEVNIDSLPPALQDAYTLLSDLCILARPPPGRSGGFLSILGSSGVRESEGDEIRSLRLLTTTTGIGTAGIGRTFSLELVESVVAGFEGCLKAVRTALLLCHTRTSAQMCA</sequence>
<proteinExistence type="predicted"/>
<evidence type="ECO:0000313" key="1">
    <source>
        <dbReference type="EMBL" id="KAJ9101494.1"/>
    </source>
</evidence>
<evidence type="ECO:0000313" key="2">
    <source>
        <dbReference type="Proteomes" id="UP001241377"/>
    </source>
</evidence>
<name>A0ACC2VQY3_9TREE</name>
<accession>A0ACC2VQY3</accession>
<keyword evidence="2" id="KW-1185">Reference proteome</keyword>
<gene>
    <name evidence="1" type="ORF">QFC19_005145</name>
</gene>
<dbReference type="Proteomes" id="UP001241377">
    <property type="component" value="Unassembled WGS sequence"/>
</dbReference>
<reference evidence="1" key="1">
    <citation type="submission" date="2023-04" db="EMBL/GenBank/DDBJ databases">
        <title>Draft Genome sequencing of Naganishia species isolated from polar environments using Oxford Nanopore Technology.</title>
        <authorList>
            <person name="Leo P."/>
            <person name="Venkateswaran K."/>
        </authorList>
    </citation>
    <scope>NUCLEOTIDE SEQUENCE</scope>
    <source>
        <strain evidence="1">MNA-CCFEE 5261</strain>
    </source>
</reference>
<protein>
    <submittedName>
        <fullName evidence="1">Uncharacterized protein</fullName>
    </submittedName>
</protein>
<organism evidence="1 2">
    <name type="scientific">Naganishia cerealis</name>
    <dbReference type="NCBI Taxonomy" id="610337"/>
    <lineage>
        <taxon>Eukaryota</taxon>
        <taxon>Fungi</taxon>
        <taxon>Dikarya</taxon>
        <taxon>Basidiomycota</taxon>
        <taxon>Agaricomycotina</taxon>
        <taxon>Tremellomycetes</taxon>
        <taxon>Filobasidiales</taxon>
        <taxon>Filobasidiaceae</taxon>
        <taxon>Naganishia</taxon>
    </lineage>
</organism>
<dbReference type="EMBL" id="JASBWR010000057">
    <property type="protein sequence ID" value="KAJ9101494.1"/>
    <property type="molecule type" value="Genomic_DNA"/>
</dbReference>
<comment type="caution">
    <text evidence="1">The sequence shown here is derived from an EMBL/GenBank/DDBJ whole genome shotgun (WGS) entry which is preliminary data.</text>
</comment>